<organism evidence="2 3">
    <name type="scientific">Ilyodon furcidens</name>
    <name type="common">goldbreast splitfin</name>
    <dbReference type="NCBI Taxonomy" id="33524"/>
    <lineage>
        <taxon>Eukaryota</taxon>
        <taxon>Metazoa</taxon>
        <taxon>Chordata</taxon>
        <taxon>Craniata</taxon>
        <taxon>Vertebrata</taxon>
        <taxon>Euteleostomi</taxon>
        <taxon>Actinopterygii</taxon>
        <taxon>Neopterygii</taxon>
        <taxon>Teleostei</taxon>
        <taxon>Neoteleostei</taxon>
        <taxon>Acanthomorphata</taxon>
        <taxon>Ovalentaria</taxon>
        <taxon>Atherinomorphae</taxon>
        <taxon>Cyprinodontiformes</taxon>
        <taxon>Goodeidae</taxon>
        <taxon>Ilyodon</taxon>
    </lineage>
</organism>
<reference evidence="2 3" key="1">
    <citation type="submission" date="2021-06" db="EMBL/GenBank/DDBJ databases">
        <authorList>
            <person name="Palmer J.M."/>
        </authorList>
    </citation>
    <scope>NUCLEOTIDE SEQUENCE [LARGE SCALE GENOMIC DNA]</scope>
    <source>
        <strain evidence="3">if_2019</strain>
        <tissue evidence="2">Muscle</tissue>
    </source>
</reference>
<sequence length="74" mass="8813">MLQDCSHARRQHNKPLLSSKEEPRRRIHENPKPASFPSLVPTLILFWESSDQYHRQDCRARQEEAHLRSGPQQR</sequence>
<dbReference type="Proteomes" id="UP001482620">
    <property type="component" value="Unassembled WGS sequence"/>
</dbReference>
<evidence type="ECO:0000313" key="3">
    <source>
        <dbReference type="Proteomes" id="UP001482620"/>
    </source>
</evidence>
<feature type="region of interest" description="Disordered" evidence="1">
    <location>
        <begin position="1"/>
        <end position="36"/>
    </location>
</feature>
<gene>
    <name evidence="2" type="ORF">ILYODFUR_027660</name>
</gene>
<name>A0ABV0V8J6_9TELE</name>
<comment type="caution">
    <text evidence="2">The sequence shown here is derived from an EMBL/GenBank/DDBJ whole genome shotgun (WGS) entry which is preliminary data.</text>
</comment>
<protein>
    <submittedName>
        <fullName evidence="2">Uncharacterized protein</fullName>
    </submittedName>
</protein>
<evidence type="ECO:0000313" key="2">
    <source>
        <dbReference type="EMBL" id="MEQ2253010.1"/>
    </source>
</evidence>
<feature type="compositionally biased region" description="Basic and acidic residues" evidence="1">
    <location>
        <begin position="19"/>
        <end position="31"/>
    </location>
</feature>
<accession>A0ABV0V8J6</accession>
<proteinExistence type="predicted"/>
<dbReference type="EMBL" id="JAHRIQ010096359">
    <property type="protein sequence ID" value="MEQ2253010.1"/>
    <property type="molecule type" value="Genomic_DNA"/>
</dbReference>
<evidence type="ECO:0000256" key="1">
    <source>
        <dbReference type="SAM" id="MobiDB-lite"/>
    </source>
</evidence>
<keyword evidence="3" id="KW-1185">Reference proteome</keyword>